<dbReference type="Proteomes" id="UP000265768">
    <property type="component" value="Unassembled WGS sequence"/>
</dbReference>
<dbReference type="Pfam" id="PF00126">
    <property type="entry name" value="HTH_1"/>
    <property type="match status" value="1"/>
</dbReference>
<keyword evidence="7" id="KW-1185">Reference proteome</keyword>
<dbReference type="AlphaFoldDB" id="A0A3A4AZR5"/>
<proteinExistence type="inferred from homology"/>
<dbReference type="PANTHER" id="PTHR30346:SF0">
    <property type="entry name" value="HCA OPERON TRANSCRIPTIONAL ACTIVATOR HCAR"/>
    <property type="match status" value="1"/>
</dbReference>
<dbReference type="FunFam" id="1.10.10.10:FF:000001">
    <property type="entry name" value="LysR family transcriptional regulator"/>
    <property type="match status" value="1"/>
</dbReference>
<dbReference type="PANTHER" id="PTHR30346">
    <property type="entry name" value="TRANSCRIPTIONAL DUAL REGULATOR HCAR-RELATED"/>
    <property type="match status" value="1"/>
</dbReference>
<accession>A0A3A4AZR5</accession>
<comment type="similarity">
    <text evidence="1">Belongs to the LysR transcriptional regulatory family.</text>
</comment>
<dbReference type="OrthoDB" id="3828349at2"/>
<feature type="domain" description="HTH lysR-type" evidence="5">
    <location>
        <begin position="55"/>
        <end position="112"/>
    </location>
</feature>
<keyword evidence="3" id="KW-0238">DNA-binding</keyword>
<comment type="caution">
    <text evidence="6">The sequence shown here is derived from an EMBL/GenBank/DDBJ whole genome shotgun (WGS) entry which is preliminary data.</text>
</comment>
<dbReference type="GO" id="GO:0032993">
    <property type="term" value="C:protein-DNA complex"/>
    <property type="evidence" value="ECO:0007669"/>
    <property type="project" value="TreeGrafter"/>
</dbReference>
<evidence type="ECO:0000256" key="4">
    <source>
        <dbReference type="ARBA" id="ARBA00023163"/>
    </source>
</evidence>
<dbReference type="Pfam" id="PF03466">
    <property type="entry name" value="LysR_substrate"/>
    <property type="match status" value="1"/>
</dbReference>
<evidence type="ECO:0000313" key="7">
    <source>
        <dbReference type="Proteomes" id="UP000265768"/>
    </source>
</evidence>
<dbReference type="InterPro" id="IPR005119">
    <property type="entry name" value="LysR_subst-bd"/>
</dbReference>
<dbReference type="InterPro" id="IPR000847">
    <property type="entry name" value="LysR_HTH_N"/>
</dbReference>
<dbReference type="Gene3D" id="3.40.190.10">
    <property type="entry name" value="Periplasmic binding protein-like II"/>
    <property type="match status" value="2"/>
</dbReference>
<dbReference type="SUPFAM" id="SSF53850">
    <property type="entry name" value="Periplasmic binding protein-like II"/>
    <property type="match status" value="1"/>
</dbReference>
<keyword evidence="4" id="KW-0804">Transcription</keyword>
<dbReference type="PROSITE" id="PS50931">
    <property type="entry name" value="HTH_LYSR"/>
    <property type="match status" value="1"/>
</dbReference>
<dbReference type="InterPro" id="IPR036390">
    <property type="entry name" value="WH_DNA-bd_sf"/>
</dbReference>
<reference evidence="6 7" key="1">
    <citation type="submission" date="2018-09" db="EMBL/GenBank/DDBJ databases">
        <title>YIM 75507 draft genome.</title>
        <authorList>
            <person name="Tang S."/>
            <person name="Feng Y."/>
        </authorList>
    </citation>
    <scope>NUCLEOTIDE SEQUENCE [LARGE SCALE GENOMIC DNA]</scope>
    <source>
        <strain evidence="6 7">YIM 75507</strain>
    </source>
</reference>
<dbReference type="EMBL" id="QZEY01000001">
    <property type="protein sequence ID" value="RJL36182.1"/>
    <property type="molecule type" value="Genomic_DNA"/>
</dbReference>
<evidence type="ECO:0000256" key="2">
    <source>
        <dbReference type="ARBA" id="ARBA00023015"/>
    </source>
</evidence>
<dbReference type="GO" id="GO:0003700">
    <property type="term" value="F:DNA-binding transcription factor activity"/>
    <property type="evidence" value="ECO:0007669"/>
    <property type="project" value="InterPro"/>
</dbReference>
<dbReference type="Gene3D" id="1.10.10.10">
    <property type="entry name" value="Winged helix-like DNA-binding domain superfamily/Winged helix DNA-binding domain"/>
    <property type="match status" value="1"/>
</dbReference>
<gene>
    <name evidence="6" type="ORF">D5H75_01295</name>
</gene>
<evidence type="ECO:0000313" key="6">
    <source>
        <dbReference type="EMBL" id="RJL36182.1"/>
    </source>
</evidence>
<dbReference type="InterPro" id="IPR036388">
    <property type="entry name" value="WH-like_DNA-bd_sf"/>
</dbReference>
<dbReference type="PRINTS" id="PR00039">
    <property type="entry name" value="HTHLYSR"/>
</dbReference>
<dbReference type="SUPFAM" id="SSF46785">
    <property type="entry name" value="Winged helix' DNA-binding domain"/>
    <property type="match status" value="1"/>
</dbReference>
<sequence>MLYSVCTCRCAKDSTCSTPGGCRLGCDPEYSIRGRSGLSNNRHAEISQPEVVNDVDLGAVRAFVAVAEEGYFGEAAVRLGISQQAVSKRIARLEADLGLRLLLRSRAGAALTDDGRAFLPHARALTGLADQALAALRGRRGALRIDVLDTRLAPIDLVRAFHESEEGAEVEIVTSDGLRSARAALARGSVDAALCRVDGEPEEDLVAVPALLEPLHLLAGRGHPLAGLPRVEMARLAGATVWMPGNAPGSEWADYYRLLAEAFAVRIDASGPDFGYEHLAAEVGAGGLLSFVGEGTRIPWRPDIVQIPLVEPVPVYPHSLLRHRQNPHPLLPRLLAFVTRARPSFDPRRQWLPAPDRAAFTAAAR</sequence>
<organism evidence="6 7">
    <name type="scientific">Bailinhaonella thermotolerans</name>
    <dbReference type="NCBI Taxonomy" id="1070861"/>
    <lineage>
        <taxon>Bacteria</taxon>
        <taxon>Bacillati</taxon>
        <taxon>Actinomycetota</taxon>
        <taxon>Actinomycetes</taxon>
        <taxon>Streptosporangiales</taxon>
        <taxon>Streptosporangiaceae</taxon>
        <taxon>Bailinhaonella</taxon>
    </lineage>
</organism>
<evidence type="ECO:0000256" key="3">
    <source>
        <dbReference type="ARBA" id="ARBA00023125"/>
    </source>
</evidence>
<keyword evidence="2" id="KW-0805">Transcription regulation</keyword>
<dbReference type="GO" id="GO:0003677">
    <property type="term" value="F:DNA binding"/>
    <property type="evidence" value="ECO:0007669"/>
    <property type="project" value="UniProtKB-KW"/>
</dbReference>
<evidence type="ECO:0000256" key="1">
    <source>
        <dbReference type="ARBA" id="ARBA00009437"/>
    </source>
</evidence>
<name>A0A3A4AZR5_9ACTN</name>
<evidence type="ECO:0000259" key="5">
    <source>
        <dbReference type="PROSITE" id="PS50931"/>
    </source>
</evidence>
<protein>
    <submittedName>
        <fullName evidence="6">LysR family transcriptional regulator</fullName>
    </submittedName>
</protein>